<dbReference type="InterPro" id="IPR013785">
    <property type="entry name" value="Aldolase_TIM"/>
</dbReference>
<proteinExistence type="predicted"/>
<dbReference type="SUPFAM" id="SSF51569">
    <property type="entry name" value="Aldolase"/>
    <property type="match status" value="1"/>
</dbReference>
<sequence>MIRYAKSQGFAIPQMNINGLIWIEGVLQAAENMQSPIIIGTTDKNIAYLGWLQIYPTDDKKIKLQRWV</sequence>
<dbReference type="GO" id="GO:0005975">
    <property type="term" value="P:carbohydrate metabolic process"/>
    <property type="evidence" value="ECO:0007669"/>
    <property type="project" value="InterPro"/>
</dbReference>
<dbReference type="InterPro" id="IPR000771">
    <property type="entry name" value="FBA_II"/>
</dbReference>
<reference evidence="2 3" key="1">
    <citation type="submission" date="2018-06" db="EMBL/GenBank/DDBJ databases">
        <authorList>
            <consortium name="Pathogen Informatics"/>
            <person name="Doyle S."/>
        </authorList>
    </citation>
    <scope>NUCLEOTIDE SEQUENCE [LARGE SCALE GENOMIC DNA]</scope>
    <source>
        <strain evidence="2 3">NCTC12195</strain>
    </source>
</reference>
<dbReference type="EMBL" id="UHDK01000001">
    <property type="protein sequence ID" value="SUM31134.1"/>
    <property type="molecule type" value="Genomic_DNA"/>
</dbReference>
<dbReference type="GO" id="GO:0047441">
    <property type="term" value="F:5-dehydro-2-deoxyphosphogluconate aldolase activity"/>
    <property type="evidence" value="ECO:0007669"/>
    <property type="project" value="UniProtKB-EC"/>
</dbReference>
<evidence type="ECO:0000313" key="2">
    <source>
        <dbReference type="EMBL" id="SUM31134.1"/>
    </source>
</evidence>
<dbReference type="Proteomes" id="UP000255277">
    <property type="component" value="Unassembled WGS sequence"/>
</dbReference>
<accession>A0A380FD34</accession>
<dbReference type="EC" id="4.1.2.29" evidence="2"/>
<dbReference type="Pfam" id="PF01116">
    <property type="entry name" value="F_bP_aldolase"/>
    <property type="match status" value="1"/>
</dbReference>
<name>A0A380FD34_STAGA</name>
<evidence type="ECO:0000313" key="3">
    <source>
        <dbReference type="Proteomes" id="UP000255277"/>
    </source>
</evidence>
<keyword evidence="2" id="KW-0456">Lyase</keyword>
<gene>
    <name evidence="2" type="primary">iolJ_1</name>
    <name evidence="2" type="ORF">NCTC12195_00540</name>
</gene>
<comment type="cofactor">
    <cofactor evidence="1">
        <name>Zn(2+)</name>
        <dbReference type="ChEBI" id="CHEBI:29105"/>
    </cofactor>
</comment>
<protein>
    <submittedName>
        <fullName evidence="2">6-phospho-5-dehydro-2-deoxy-D-gluconate aldolase</fullName>
        <ecNumber evidence="2">4.1.2.29</ecNumber>
    </submittedName>
</protein>
<organism evidence="2 3">
    <name type="scientific">Staphylococcus gallinarum</name>
    <dbReference type="NCBI Taxonomy" id="1293"/>
    <lineage>
        <taxon>Bacteria</taxon>
        <taxon>Bacillati</taxon>
        <taxon>Bacillota</taxon>
        <taxon>Bacilli</taxon>
        <taxon>Bacillales</taxon>
        <taxon>Staphylococcaceae</taxon>
        <taxon>Staphylococcus</taxon>
    </lineage>
</organism>
<evidence type="ECO:0000256" key="1">
    <source>
        <dbReference type="ARBA" id="ARBA00001947"/>
    </source>
</evidence>
<dbReference type="Gene3D" id="3.20.20.70">
    <property type="entry name" value="Aldolase class I"/>
    <property type="match status" value="1"/>
</dbReference>
<dbReference type="AlphaFoldDB" id="A0A380FD34"/>
<dbReference type="GO" id="GO:0008270">
    <property type="term" value="F:zinc ion binding"/>
    <property type="evidence" value="ECO:0007669"/>
    <property type="project" value="InterPro"/>
</dbReference>